<evidence type="ECO:0008006" key="5">
    <source>
        <dbReference type="Google" id="ProtNLM"/>
    </source>
</evidence>
<feature type="signal peptide" evidence="2">
    <location>
        <begin position="1"/>
        <end position="27"/>
    </location>
</feature>
<reference evidence="3 4" key="1">
    <citation type="journal article" date="2019" name="Sci. Rep.">
        <title>Sulfobacillus thermotolerans: new insights into resistance and metabolic capacities of acidophilic chemolithotrophs.</title>
        <authorList>
            <person name="Panyushkina A.E."/>
            <person name="Babenko V.V."/>
            <person name="Nikitina A.S."/>
            <person name="Selezneva O.V."/>
            <person name="Tsaplina I.A."/>
            <person name="Letarova M.A."/>
            <person name="Kostryukova E.S."/>
            <person name="Letarov A.V."/>
        </authorList>
    </citation>
    <scope>NUCLEOTIDE SEQUENCE [LARGE SCALE GENOMIC DNA]</scope>
    <source>
        <strain evidence="3 4">Kr1</strain>
    </source>
</reference>
<keyword evidence="1" id="KW-1133">Transmembrane helix</keyword>
<keyword evidence="4" id="KW-1185">Reference proteome</keyword>
<keyword evidence="2" id="KW-0732">Signal</keyword>
<dbReference type="Proteomes" id="UP000325292">
    <property type="component" value="Chromosome"/>
</dbReference>
<evidence type="ECO:0000313" key="4">
    <source>
        <dbReference type="Proteomes" id="UP000325292"/>
    </source>
</evidence>
<evidence type="ECO:0000313" key="3">
    <source>
        <dbReference type="EMBL" id="AUW94121.1"/>
    </source>
</evidence>
<evidence type="ECO:0000256" key="2">
    <source>
        <dbReference type="SAM" id="SignalP"/>
    </source>
</evidence>
<proteinExistence type="predicted"/>
<feature type="chain" id="PRO_5047318234" description="Copper amine oxidase" evidence="2">
    <location>
        <begin position="28"/>
        <end position="805"/>
    </location>
</feature>
<name>A0ABN5H061_9FIRM</name>
<evidence type="ECO:0000256" key="1">
    <source>
        <dbReference type="SAM" id="Phobius"/>
    </source>
</evidence>
<organism evidence="3 4">
    <name type="scientific">Sulfobacillus thermotolerans</name>
    <dbReference type="NCBI Taxonomy" id="338644"/>
    <lineage>
        <taxon>Bacteria</taxon>
        <taxon>Bacillati</taxon>
        <taxon>Bacillota</taxon>
        <taxon>Clostridia</taxon>
        <taxon>Eubacteriales</taxon>
        <taxon>Clostridiales Family XVII. Incertae Sedis</taxon>
        <taxon>Sulfobacillus</taxon>
    </lineage>
</organism>
<keyword evidence="1" id="KW-0472">Membrane</keyword>
<feature type="transmembrane region" description="Helical" evidence="1">
    <location>
        <begin position="778"/>
        <end position="799"/>
    </location>
</feature>
<gene>
    <name evidence="3" type="ORF">BXT84_09275</name>
</gene>
<sequence>MRYLTKILSATALSVATIGASVSMAFAASPSSSMTATPGVSLRLTLDQLLGEHALVLEERMQALYSGNTAQYNALTSIMNQDTQQLTQAVSSIYGSAAGTKFASLWNQHMHFFNYVNAVKGENAAQEALTQYKNQFSQFLAGANPNLSESTLSTVLQEHINQITTAFNDYAQGQDSAATQELVQDYNLMYTAGGYLAGGIAKQFPAKFDNQSPSTPAVNLQVALDQLLGEHAMILELAMQALYSGNQGLYHAYMMQMNANTQALTQAIASIYGTAAGQQFEHLWEQHQYFFTYVNDVKDGNTAGARAAQEALTQYKNQFSQFLAGANPNLSESTLSTVLQEHINQITAAFQDYVAGNDAAATQELMQDYNLMYTAGGYLAQGIVAQFPSKFDHTETNTAAGNLRVDLDQLLGEHALILELRMQALYSGNTNLYNAYTAVMNQNTQSLTAAITSIYGQSAGQKFESLWNEHMYFFSYVTDLVDANSAQATLTHYKDAFAAFLASADPHLSDSVLSSVLQEHIDQITAAFNDFTQGNQAGAVQELTADYGLMYQAADYLASGIEAQFPEKFASTSPNTAAGSLVSSLDQLLGMHAFLLEMRMQALYANNTAAEQAFTAAMNQNTTSLTQAIGSIYGPKAASEFETLWNHHMLFFTYAEDIKDGNASGAQAAQMALTQYKNQFSQFLAAADPHLSESTLSTVLQEHINQITTAFLDDTKGEAAASDASLWQDYNLMYTAGQYLASGIVAQFPNKFGSTPAVTRPATTPTAMMKGATSPVTGLPLLPIMGIGAGLMGAAGLLLKTRRQS</sequence>
<keyword evidence="1" id="KW-0812">Transmembrane</keyword>
<protein>
    <recommendedName>
        <fullName evidence="5">Copper amine oxidase</fullName>
    </recommendedName>
</protein>
<accession>A0ABN5H061</accession>
<dbReference type="EMBL" id="CP019454">
    <property type="protein sequence ID" value="AUW94121.1"/>
    <property type="molecule type" value="Genomic_DNA"/>
</dbReference>